<reference evidence="1 2" key="1">
    <citation type="submission" date="2019-03" db="EMBL/GenBank/DDBJ databases">
        <title>Complete Genome Sequence of Leuconostoc kimchii strain NKJ218 Isolated from Homemade Kimchi.</title>
        <authorList>
            <person name="Jung J.Y."/>
            <person name="Jin H.M."/>
            <person name="Jung J.-W."/>
            <person name="Lee S.-Y."/>
            <person name="Ryu B.-G."/>
            <person name="Han S.-S."/>
            <person name="Kang H.K."/>
            <person name="Choi H.W."/>
            <person name="Chung E.J."/>
            <person name="Choi K.-M."/>
        </authorList>
    </citation>
    <scope>NUCLEOTIDE SEQUENCE [LARGE SCALE GENOMIC DNA]</scope>
    <source>
        <strain evidence="1 2">NKJ218</strain>
    </source>
</reference>
<dbReference type="Proteomes" id="UP000295756">
    <property type="component" value="Chromosome"/>
</dbReference>
<name>A0ABX5SKI4_9LACO</name>
<protein>
    <submittedName>
        <fullName evidence="1">Uncharacterized protein</fullName>
    </submittedName>
</protein>
<proteinExistence type="predicted"/>
<keyword evidence="2" id="KW-1185">Reference proteome</keyword>
<accession>A0ABX5SKI4</accession>
<dbReference type="EMBL" id="CP037939">
    <property type="protein sequence ID" value="QBR46934.1"/>
    <property type="molecule type" value="Genomic_DNA"/>
</dbReference>
<sequence>MTTFDFEKNIAVLQDAKGKEIEWRGSHYPAYSTGILVFAQSYFKSDAYDRYFDRTLRQYGFREGIPEVKVAEIAKKSDNYDLVRALMSAVIRGEKYTPGMWQVLVYNGIMLDLLVRQYQLKTNIQLAIDV</sequence>
<dbReference type="RefSeq" id="WP_134833458.1">
    <property type="nucleotide sequence ID" value="NZ_CP037939.1"/>
</dbReference>
<gene>
    <name evidence="1" type="ORF">EW139_01820</name>
</gene>
<evidence type="ECO:0000313" key="2">
    <source>
        <dbReference type="Proteomes" id="UP000295756"/>
    </source>
</evidence>
<organism evidence="1 2">
    <name type="scientific">Leuconostoc kimchii</name>
    <dbReference type="NCBI Taxonomy" id="136609"/>
    <lineage>
        <taxon>Bacteria</taxon>
        <taxon>Bacillati</taxon>
        <taxon>Bacillota</taxon>
        <taxon>Bacilli</taxon>
        <taxon>Lactobacillales</taxon>
        <taxon>Lactobacillaceae</taxon>
        <taxon>Leuconostoc</taxon>
    </lineage>
</organism>
<evidence type="ECO:0000313" key="1">
    <source>
        <dbReference type="EMBL" id="QBR46934.1"/>
    </source>
</evidence>